<evidence type="ECO:0000256" key="4">
    <source>
        <dbReference type="ARBA" id="ARBA00022982"/>
    </source>
</evidence>
<comment type="similarity">
    <text evidence="8">Belongs to the Bfd family.</text>
</comment>
<keyword evidence="4" id="KW-0249">Electron transport</keyword>
<protein>
    <recommendedName>
        <fullName evidence="7">Bacterioferritin-associated ferredoxin</fullName>
    </recommendedName>
</protein>
<gene>
    <name evidence="10" type="ORF">Ga0061063_2473</name>
</gene>
<reference evidence="11" key="1">
    <citation type="submission" date="2015-08" db="EMBL/GenBank/DDBJ databases">
        <authorList>
            <person name="Varghese N."/>
        </authorList>
    </citation>
    <scope>NUCLEOTIDE SEQUENCE [LARGE SCALE GENOMIC DNA]</scope>
    <source>
        <strain evidence="11">DSM 17901</strain>
    </source>
</reference>
<keyword evidence="2" id="KW-0001">2Fe-2S</keyword>
<dbReference type="PANTHER" id="PTHR37424:SF1">
    <property type="entry name" value="BACTERIOFERRITIN-ASSOCIATED FERREDOXIN"/>
    <property type="match status" value="1"/>
</dbReference>
<keyword evidence="5" id="KW-0408">Iron</keyword>
<evidence type="ECO:0000256" key="6">
    <source>
        <dbReference type="ARBA" id="ARBA00023014"/>
    </source>
</evidence>
<evidence type="ECO:0000256" key="3">
    <source>
        <dbReference type="ARBA" id="ARBA00022723"/>
    </source>
</evidence>
<dbReference type="PANTHER" id="PTHR37424">
    <property type="entry name" value="BACTERIOFERRITIN-ASSOCIATED FERREDOXIN"/>
    <property type="match status" value="1"/>
</dbReference>
<dbReference type="GO" id="GO:0046872">
    <property type="term" value="F:metal ion binding"/>
    <property type="evidence" value="ECO:0007669"/>
    <property type="project" value="UniProtKB-KW"/>
</dbReference>
<evidence type="ECO:0000313" key="11">
    <source>
        <dbReference type="Proteomes" id="UP000243535"/>
    </source>
</evidence>
<evidence type="ECO:0000259" key="9">
    <source>
        <dbReference type="Pfam" id="PF04324"/>
    </source>
</evidence>
<evidence type="ECO:0000256" key="2">
    <source>
        <dbReference type="ARBA" id="ARBA00022714"/>
    </source>
</evidence>
<dbReference type="RefSeq" id="WP_054287064.1">
    <property type="nucleotide sequence ID" value="NZ_CYHA01000006.1"/>
</dbReference>
<evidence type="ECO:0000256" key="5">
    <source>
        <dbReference type="ARBA" id="ARBA00023004"/>
    </source>
</evidence>
<name>A0A0K6H3Z4_9NEIS</name>
<organism evidence="10 11">
    <name type="scientific">Gulbenkiania indica</name>
    <dbReference type="NCBI Taxonomy" id="375574"/>
    <lineage>
        <taxon>Bacteria</taxon>
        <taxon>Pseudomonadati</taxon>
        <taxon>Pseudomonadota</taxon>
        <taxon>Betaproteobacteria</taxon>
        <taxon>Neisseriales</taxon>
        <taxon>Chromobacteriaceae</taxon>
        <taxon>Gulbenkiania</taxon>
    </lineage>
</organism>
<accession>A0A0K6H3Z4</accession>
<evidence type="ECO:0000313" key="10">
    <source>
        <dbReference type="EMBL" id="CUA85703.1"/>
    </source>
</evidence>
<sequence length="66" mass="6995">MYICLCNAVTDTHIREAVENGATRMRDLNLQLGVASECGKCACCAHQVLKDALAEASGSPTLREAA</sequence>
<dbReference type="CDD" id="cd19945">
    <property type="entry name" value="Fer2_BFD"/>
    <property type="match status" value="1"/>
</dbReference>
<dbReference type="InterPro" id="IPR007419">
    <property type="entry name" value="BFD-like_2Fe2S-bd_dom"/>
</dbReference>
<dbReference type="OrthoDB" id="9815350at2"/>
<dbReference type="GO" id="GO:0051537">
    <property type="term" value="F:2 iron, 2 sulfur cluster binding"/>
    <property type="evidence" value="ECO:0007669"/>
    <property type="project" value="UniProtKB-KW"/>
</dbReference>
<dbReference type="AlphaFoldDB" id="A0A0K6H3Z4"/>
<dbReference type="InterPro" id="IPR041854">
    <property type="entry name" value="BFD-like_2Fe2S-bd_dom_sf"/>
</dbReference>
<evidence type="ECO:0000256" key="1">
    <source>
        <dbReference type="ARBA" id="ARBA00022448"/>
    </source>
</evidence>
<feature type="domain" description="BFD-like [2Fe-2S]-binding" evidence="9">
    <location>
        <begin position="2"/>
        <end position="49"/>
    </location>
</feature>
<keyword evidence="1" id="KW-0813">Transport</keyword>
<keyword evidence="11" id="KW-1185">Reference proteome</keyword>
<dbReference type="EMBL" id="CYHA01000006">
    <property type="protein sequence ID" value="CUA85703.1"/>
    <property type="molecule type" value="Genomic_DNA"/>
</dbReference>
<dbReference type="Gene3D" id="1.10.10.1100">
    <property type="entry name" value="BFD-like [2Fe-2S]-binding domain"/>
    <property type="match status" value="1"/>
</dbReference>
<dbReference type="Proteomes" id="UP000243535">
    <property type="component" value="Unassembled WGS sequence"/>
</dbReference>
<dbReference type="InterPro" id="IPR052371">
    <property type="entry name" value="BFD-associated_ferredoxin"/>
</dbReference>
<evidence type="ECO:0000256" key="8">
    <source>
        <dbReference type="ARBA" id="ARBA00046332"/>
    </source>
</evidence>
<keyword evidence="6" id="KW-0411">Iron-sulfur</keyword>
<dbReference type="Pfam" id="PF04324">
    <property type="entry name" value="Fer2_BFD"/>
    <property type="match status" value="1"/>
</dbReference>
<proteinExistence type="inferred from homology"/>
<keyword evidence="3" id="KW-0479">Metal-binding</keyword>
<evidence type="ECO:0000256" key="7">
    <source>
        <dbReference type="ARBA" id="ARBA00039386"/>
    </source>
</evidence>